<evidence type="ECO:0000313" key="3">
    <source>
        <dbReference type="Proteomes" id="UP000011083"/>
    </source>
</evidence>
<dbReference type="VEuPathDB" id="AmoebaDB:ACA1_270260"/>
<sequence>MSRLLLFFLVLGCTTAFFSTLCAADSFLDGFWADDGKDEAAPQTEKSEGDEEVNIQKEKLNRIADEQPKLEIRDPTADTTANLENTKQGSLTHVMLQAFDLNGDGRLDAEERSKIDKKTWLEFHQSMKNKAMNAIHNAMPTLKEMKQRLQQARFGGEIPKELFNKQKLQEKVDEQRRAAAKKAKDAYPAITVAPGVGELHKRSLEHAKRYTERVQQEQKK</sequence>
<proteinExistence type="predicted"/>
<dbReference type="GeneID" id="14920339"/>
<reference evidence="2 3" key="1">
    <citation type="journal article" date="2013" name="Genome Biol.">
        <title>Genome of Acanthamoeba castellanii highlights extensive lateral gene transfer and early evolution of tyrosine kinase signaling.</title>
        <authorList>
            <person name="Clarke M."/>
            <person name="Lohan A.J."/>
            <person name="Liu B."/>
            <person name="Lagkouvardos I."/>
            <person name="Roy S."/>
            <person name="Zafar N."/>
            <person name="Bertelli C."/>
            <person name="Schilde C."/>
            <person name="Kianianmomeni A."/>
            <person name="Burglin T.R."/>
            <person name="Frech C."/>
            <person name="Turcotte B."/>
            <person name="Kopec K.O."/>
            <person name="Synnott J.M."/>
            <person name="Choo C."/>
            <person name="Paponov I."/>
            <person name="Finkler A."/>
            <person name="Soon Heng Tan C."/>
            <person name="Hutchins A.P."/>
            <person name="Weinmeier T."/>
            <person name="Rattei T."/>
            <person name="Chu J.S."/>
            <person name="Gimenez G."/>
            <person name="Irimia M."/>
            <person name="Rigden D.J."/>
            <person name="Fitzpatrick D.A."/>
            <person name="Lorenzo-Morales J."/>
            <person name="Bateman A."/>
            <person name="Chiu C.H."/>
            <person name="Tang P."/>
            <person name="Hegemann P."/>
            <person name="Fromm H."/>
            <person name="Raoult D."/>
            <person name="Greub G."/>
            <person name="Miranda-Saavedra D."/>
            <person name="Chen N."/>
            <person name="Nash P."/>
            <person name="Ginger M.L."/>
            <person name="Horn M."/>
            <person name="Schaap P."/>
            <person name="Caler L."/>
            <person name="Loftus B."/>
        </authorList>
    </citation>
    <scope>NUCLEOTIDE SEQUENCE [LARGE SCALE GENOMIC DNA]</scope>
    <source>
        <strain evidence="2 3">Neff</strain>
    </source>
</reference>
<evidence type="ECO:0000313" key="2">
    <source>
        <dbReference type="EMBL" id="ELR19552.1"/>
    </source>
</evidence>
<feature type="signal peptide" evidence="1">
    <location>
        <begin position="1"/>
        <end position="16"/>
    </location>
</feature>
<gene>
    <name evidence="2" type="ORF">ACA1_270260</name>
</gene>
<dbReference type="AlphaFoldDB" id="L8H2T9"/>
<organism evidence="2 3">
    <name type="scientific">Acanthamoeba castellanii (strain ATCC 30010 / Neff)</name>
    <dbReference type="NCBI Taxonomy" id="1257118"/>
    <lineage>
        <taxon>Eukaryota</taxon>
        <taxon>Amoebozoa</taxon>
        <taxon>Discosea</taxon>
        <taxon>Longamoebia</taxon>
        <taxon>Centramoebida</taxon>
        <taxon>Acanthamoebidae</taxon>
        <taxon>Acanthamoeba</taxon>
    </lineage>
</organism>
<dbReference type="EMBL" id="KB007933">
    <property type="protein sequence ID" value="ELR19552.1"/>
    <property type="molecule type" value="Genomic_DNA"/>
</dbReference>
<dbReference type="Proteomes" id="UP000011083">
    <property type="component" value="Unassembled WGS sequence"/>
</dbReference>
<accession>L8H2T9</accession>
<dbReference type="RefSeq" id="XP_004341638.1">
    <property type="nucleotide sequence ID" value="XM_004341590.1"/>
</dbReference>
<keyword evidence="1" id="KW-0732">Signal</keyword>
<keyword evidence="3" id="KW-1185">Reference proteome</keyword>
<dbReference type="KEGG" id="acan:ACA1_270260"/>
<name>L8H2T9_ACACF</name>
<protein>
    <recommendedName>
        <fullName evidence="4">EF-hand domain-containing protein</fullName>
    </recommendedName>
</protein>
<evidence type="ECO:0008006" key="4">
    <source>
        <dbReference type="Google" id="ProtNLM"/>
    </source>
</evidence>
<feature type="chain" id="PRO_5003990344" description="EF-hand domain-containing protein" evidence="1">
    <location>
        <begin position="17"/>
        <end position="220"/>
    </location>
</feature>
<evidence type="ECO:0000256" key="1">
    <source>
        <dbReference type="SAM" id="SignalP"/>
    </source>
</evidence>